<organism evidence="1 2">
    <name type="scientific">Candidatus Defluviicoccus seviourii</name>
    <dbReference type="NCBI Taxonomy" id="2565273"/>
    <lineage>
        <taxon>Bacteria</taxon>
        <taxon>Pseudomonadati</taxon>
        <taxon>Pseudomonadota</taxon>
        <taxon>Alphaproteobacteria</taxon>
        <taxon>Rhodospirillales</taxon>
        <taxon>Rhodospirillaceae</taxon>
        <taxon>Defluviicoccus</taxon>
    </lineage>
</organism>
<dbReference type="EMBL" id="UXAT02000053">
    <property type="protein sequence ID" value="VUX47843.1"/>
    <property type="molecule type" value="Genomic_DNA"/>
</dbReference>
<sequence>MADERAPVALDQLPVVTAEDGIELITLATVGGVSVPARLPLSEVGGGGGGGPATWGDITGTLADQTDLSAALAGKAGSSHSHSAATSQVDGFLTAGDKAKLDGIAAGAQVNLNGAATVSLLDAALGGTDWRLVSAEGGAAGLTLVCLAYNAADGTTVTDGSTGNVNYNTAAYALDSTVVLPTASPWEITINDTGEFYIEYDVGLNFAEANVKGLTTVTLRSDAGGSWATVPGSTVITSEAGSSSSTGIQNAYGAGSGYLNLATPGKKIAVQTAPASTNADVKTVGGSCNIAIYKVNAGGGSGGGSPITWYDEGTALGQQTKVKFTGAGVMAAVNGDTVDVTIAAQAAAAGGDGGMVQFNSGGAIAGAAGVTVKSPANGPGYTNHILHANAYTGGCAFETVAAGAGWWADSYHDVAYDVALAGAATLKGSVINVQNNNEIAATKVYLRNTTAAAVNVTIDTSDGHFTEIVGLSNPFSIDANATKIVYLTARKDGSGSVRKAVEG</sequence>
<evidence type="ECO:0000313" key="2">
    <source>
        <dbReference type="Proteomes" id="UP000326641"/>
    </source>
</evidence>
<accession>A0A564WJP4</accession>
<evidence type="ECO:0000313" key="1">
    <source>
        <dbReference type="EMBL" id="VUX47843.1"/>
    </source>
</evidence>
<gene>
    <name evidence="1" type="ORF">DF3PA_80003</name>
</gene>
<comment type="caution">
    <text evidence="1">The sequence shown here is derived from an EMBL/GenBank/DDBJ whole genome shotgun (WGS) entry which is preliminary data.</text>
</comment>
<reference evidence="1" key="1">
    <citation type="submission" date="2018-11" db="EMBL/GenBank/DDBJ databases">
        <authorList>
            <person name="Onetto C."/>
        </authorList>
    </citation>
    <scope>NUCLEOTIDE SEQUENCE [LARGE SCALE GENOMIC DNA]</scope>
</reference>
<dbReference type="AlphaFoldDB" id="A0A564WJP4"/>
<protein>
    <submittedName>
        <fullName evidence="1">Uncharacterized protein</fullName>
    </submittedName>
</protein>
<name>A0A564WJP4_9PROT</name>
<dbReference type="Proteomes" id="UP000326641">
    <property type="component" value="Unassembled WGS sequence"/>
</dbReference>
<keyword evidence="2" id="KW-1185">Reference proteome</keyword>
<proteinExistence type="predicted"/>